<reference evidence="3" key="1">
    <citation type="submission" date="2022-10" db="EMBL/GenBank/DDBJ databases">
        <title>Genome assembly of Pristionchus species.</title>
        <authorList>
            <person name="Yoshida K."/>
            <person name="Sommer R.J."/>
        </authorList>
    </citation>
    <scope>NUCLEOTIDE SEQUENCE [LARGE SCALE GENOMIC DNA]</scope>
    <source>
        <strain evidence="3">RS5460</strain>
    </source>
</reference>
<feature type="non-terminal residue" evidence="2">
    <location>
        <position position="129"/>
    </location>
</feature>
<sequence length="129" mass="14952">HNSSTRDRGPGSLPPAVKKEREKERPKVDIFQQAEIVLQQQPEPPKIDRKIAEMFTRVFSGHVTSIPKPLSKLVRVFTSSTFTDTTVERNALMEDVYPRLKEYCREMHGLDFQVVDMRWGVRDEATDDH</sequence>
<feature type="non-terminal residue" evidence="2">
    <location>
        <position position="1"/>
    </location>
</feature>
<dbReference type="PANTHER" id="PTHR19871:SF14">
    <property type="entry name" value="DUF4062 DOMAIN-CONTAINING PROTEIN"/>
    <property type="match status" value="1"/>
</dbReference>
<accession>A0AAN5C8U1</accession>
<evidence type="ECO:0000313" key="3">
    <source>
        <dbReference type="Proteomes" id="UP001328107"/>
    </source>
</evidence>
<dbReference type="EMBL" id="BTRK01000001">
    <property type="protein sequence ID" value="GMR34157.1"/>
    <property type="molecule type" value="Genomic_DNA"/>
</dbReference>
<gene>
    <name evidence="2" type="ORF">PMAYCL1PPCAC_04352</name>
</gene>
<feature type="compositionally biased region" description="Basic and acidic residues" evidence="1">
    <location>
        <begin position="17"/>
        <end position="26"/>
    </location>
</feature>
<dbReference type="Proteomes" id="UP001328107">
    <property type="component" value="Unassembled WGS sequence"/>
</dbReference>
<dbReference type="InterPro" id="IPR052752">
    <property type="entry name" value="NACHT-WD_repeat"/>
</dbReference>
<dbReference type="PANTHER" id="PTHR19871">
    <property type="entry name" value="BETA TRANSDUCIN-RELATED PROTEIN"/>
    <property type="match status" value="1"/>
</dbReference>
<evidence type="ECO:0000313" key="2">
    <source>
        <dbReference type="EMBL" id="GMR34157.1"/>
    </source>
</evidence>
<protein>
    <recommendedName>
        <fullName evidence="4">DUF4062 domain-containing protein</fullName>
    </recommendedName>
</protein>
<comment type="caution">
    <text evidence="2">The sequence shown here is derived from an EMBL/GenBank/DDBJ whole genome shotgun (WGS) entry which is preliminary data.</text>
</comment>
<evidence type="ECO:0008006" key="4">
    <source>
        <dbReference type="Google" id="ProtNLM"/>
    </source>
</evidence>
<evidence type="ECO:0000256" key="1">
    <source>
        <dbReference type="SAM" id="MobiDB-lite"/>
    </source>
</evidence>
<dbReference type="AlphaFoldDB" id="A0AAN5C8U1"/>
<proteinExistence type="predicted"/>
<keyword evidence="3" id="KW-1185">Reference proteome</keyword>
<feature type="region of interest" description="Disordered" evidence="1">
    <location>
        <begin position="1"/>
        <end position="26"/>
    </location>
</feature>
<name>A0AAN5C8U1_9BILA</name>
<organism evidence="2 3">
    <name type="scientific">Pristionchus mayeri</name>
    <dbReference type="NCBI Taxonomy" id="1317129"/>
    <lineage>
        <taxon>Eukaryota</taxon>
        <taxon>Metazoa</taxon>
        <taxon>Ecdysozoa</taxon>
        <taxon>Nematoda</taxon>
        <taxon>Chromadorea</taxon>
        <taxon>Rhabditida</taxon>
        <taxon>Rhabditina</taxon>
        <taxon>Diplogasteromorpha</taxon>
        <taxon>Diplogasteroidea</taxon>
        <taxon>Neodiplogasteridae</taxon>
        <taxon>Pristionchus</taxon>
    </lineage>
</organism>